<dbReference type="EMBL" id="BK059153">
    <property type="protein sequence ID" value="DAE92675.1"/>
    <property type="molecule type" value="Genomic_DNA"/>
</dbReference>
<reference evidence="2" key="1">
    <citation type="journal article" date="2021" name="Proc. Natl. Acad. Sci. U.S.A.">
        <title>A Catalog of Tens of Thousands of Viruses from Human Metagenomes Reveals Hidden Associations with Chronic Diseases.</title>
        <authorList>
            <person name="Tisza M.J."/>
            <person name="Buck C.B."/>
        </authorList>
    </citation>
    <scope>NUCLEOTIDE SEQUENCE</scope>
    <source>
        <strain evidence="2">CtKN96</strain>
    </source>
</reference>
<proteinExistence type="predicted"/>
<keyword evidence="1" id="KW-0472">Membrane</keyword>
<keyword evidence="1" id="KW-1133">Transmembrane helix</keyword>
<keyword evidence="1" id="KW-0812">Transmembrane</keyword>
<organism evidence="2">
    <name type="scientific">Caudovirales sp. gcode 4</name>
    <dbReference type="NCBI Taxonomy" id="2838363"/>
    <lineage>
        <taxon>Viruses</taxon>
        <taxon>Duplodnaviria</taxon>
        <taxon>Heunggongvirae</taxon>
        <taxon>Uroviricota</taxon>
        <taxon>Caudoviricetes</taxon>
    </lineage>
</organism>
<accession>A0A8S5RTI5</accession>
<evidence type="ECO:0000313" key="2">
    <source>
        <dbReference type="EMBL" id="DAE92675.1"/>
    </source>
</evidence>
<feature type="transmembrane region" description="Helical" evidence="1">
    <location>
        <begin position="107"/>
        <end position="127"/>
    </location>
</feature>
<feature type="transmembrane region" description="Helical" evidence="1">
    <location>
        <begin position="165"/>
        <end position="185"/>
    </location>
</feature>
<protein>
    <submittedName>
        <fullName evidence="2">Zinc-ribbon containing domain protein</fullName>
    </submittedName>
</protein>
<evidence type="ECO:0000256" key="1">
    <source>
        <dbReference type="SAM" id="Phobius"/>
    </source>
</evidence>
<name>A0A8S5RTI5_9CAUD</name>
<sequence length="186" mass="22425">MGIALWVNISSLKACKLHKYWYDINIFIWSPNNTMKKCPFCAEEIQAEAKKCKHCWEFLDQEKKQNKNWIGDFSRCKILKEWPANIRCPKCWFHGITKEIKWDYNPVIFWILFLFFPVIWGILYYLFASKNRYVCPDCETDYVEVLSQASNDTEKEKKKNINWRTIWIAIGIWFLGLMLLIFLWGE</sequence>